<comment type="cofactor">
    <cofactor evidence="1">
        <name>dipyrromethane</name>
        <dbReference type="ChEBI" id="CHEBI:60342"/>
    </cofactor>
</comment>
<keyword evidence="3" id="KW-0808">Transferase</keyword>
<sequence length="414" mass="44379">MTDTLRLATRGSDLALRQAGTVRDALSSRRRDVELRRVETRGDQIPDELIHRLGKTGAFVRALDEEILDGDADLAVHSLKDVPTEGMDDMVIAGVPERAPSGDVVVSPDGLGIEDLPSGSVVGTGSLRRTAQIKAARPDLVVEPLRGNVDTRIEKLLAPRLQAEHERRLIASGEARAATADEGGEGNDGDGSGAGADEPNWDALSDDEAGGADTEDTDEIDEEFDQSVEEWFDSLSDLERSAMERKVETEYDAIVLAEAGLRRSELFYEVPTTRLPREEFVPAAGQGAIAVTATDPDVIEDVRSAVDHPRTRVAVTVERTILGELNGGCVAPIGVSALVQGEHVHTRVRVLSTDGTEEVADTRDLPIRSHAKAAEEFAADLADRGAADLIEAAREEAEADEGTREGAEEEADDE</sequence>
<dbReference type="EMBL" id="AOJG01000035">
    <property type="protein sequence ID" value="EMA58569.1"/>
    <property type="molecule type" value="Genomic_DNA"/>
</dbReference>
<evidence type="ECO:0000256" key="5">
    <source>
        <dbReference type="NCBIfam" id="TIGR00212"/>
    </source>
</evidence>
<dbReference type="Proteomes" id="UP000011650">
    <property type="component" value="Unassembled WGS sequence"/>
</dbReference>
<reference evidence="9 10" key="1">
    <citation type="journal article" date="2014" name="PLoS Genet.">
        <title>Phylogenetically driven sequencing of extremely halophilic archaea reveals strategies for static and dynamic osmo-response.</title>
        <authorList>
            <person name="Becker E.A."/>
            <person name="Seitzer P.M."/>
            <person name="Tritt A."/>
            <person name="Larsen D."/>
            <person name="Krusor M."/>
            <person name="Yao A.I."/>
            <person name="Wu D."/>
            <person name="Madern D."/>
            <person name="Eisen J.A."/>
            <person name="Darling A.E."/>
            <person name="Facciotti M.T."/>
        </authorList>
    </citation>
    <scope>NUCLEOTIDE SEQUENCE [LARGE SCALE GENOMIC DNA]</scope>
    <source>
        <strain evidence="9 10">DSM 21995</strain>
    </source>
</reference>
<protein>
    <recommendedName>
        <fullName evidence="5">Hydroxymethylbilane synthase</fullName>
        <ecNumber evidence="5">2.5.1.61</ecNumber>
    </recommendedName>
</protein>
<dbReference type="GO" id="GO:0006783">
    <property type="term" value="P:heme biosynthetic process"/>
    <property type="evidence" value="ECO:0007669"/>
    <property type="project" value="TreeGrafter"/>
</dbReference>
<dbReference type="PRINTS" id="PR00151">
    <property type="entry name" value="PORPHBDMNASE"/>
</dbReference>
<dbReference type="InterPro" id="IPR022418">
    <property type="entry name" value="Porphobilinogen_deaminase_C"/>
</dbReference>
<feature type="domain" description="Porphobilinogen deaminase C-terminal" evidence="8">
    <location>
        <begin position="314"/>
        <end position="378"/>
    </location>
</feature>
<name>M0NN31_9EURY</name>
<dbReference type="PATRIC" id="fig|1227482.3.peg.2619"/>
<dbReference type="STRING" id="1227482.C469_12960"/>
<dbReference type="EC" id="2.5.1.61" evidence="5"/>
<feature type="compositionally biased region" description="Acidic residues" evidence="6">
    <location>
        <begin position="204"/>
        <end position="220"/>
    </location>
</feature>
<dbReference type="AlphaFoldDB" id="M0NN31"/>
<feature type="domain" description="Porphobilinogen deaminase N-terminal" evidence="7">
    <location>
        <begin position="245"/>
        <end position="295"/>
    </location>
</feature>
<evidence type="ECO:0000256" key="3">
    <source>
        <dbReference type="ARBA" id="ARBA00022679"/>
    </source>
</evidence>
<organism evidence="9 10">
    <name type="scientific">Halorubrum lipolyticum DSM 21995</name>
    <dbReference type="NCBI Taxonomy" id="1227482"/>
    <lineage>
        <taxon>Archaea</taxon>
        <taxon>Methanobacteriati</taxon>
        <taxon>Methanobacteriota</taxon>
        <taxon>Stenosarchaea group</taxon>
        <taxon>Halobacteria</taxon>
        <taxon>Halobacteriales</taxon>
        <taxon>Haloferacaceae</taxon>
        <taxon>Halorubrum</taxon>
    </lineage>
</organism>
<proteinExistence type="inferred from homology"/>
<dbReference type="Gene3D" id="3.40.190.10">
    <property type="entry name" value="Periplasmic binding protein-like II"/>
    <property type="match status" value="3"/>
</dbReference>
<comment type="caution">
    <text evidence="9">The sequence shown here is derived from an EMBL/GenBank/DDBJ whole genome shotgun (WGS) entry which is preliminary data.</text>
</comment>
<evidence type="ECO:0000256" key="6">
    <source>
        <dbReference type="SAM" id="MobiDB-lite"/>
    </source>
</evidence>
<accession>M0NN31</accession>
<evidence type="ECO:0000313" key="9">
    <source>
        <dbReference type="EMBL" id="EMA58569.1"/>
    </source>
</evidence>
<evidence type="ECO:0000256" key="1">
    <source>
        <dbReference type="ARBA" id="ARBA00001916"/>
    </source>
</evidence>
<dbReference type="Pfam" id="PF01379">
    <property type="entry name" value="Porphobil_deam"/>
    <property type="match status" value="2"/>
</dbReference>
<dbReference type="SUPFAM" id="SSF53850">
    <property type="entry name" value="Periplasmic binding protein-like II"/>
    <property type="match status" value="2"/>
</dbReference>
<feature type="region of interest" description="Disordered" evidence="6">
    <location>
        <begin position="173"/>
        <end position="220"/>
    </location>
</feature>
<evidence type="ECO:0000256" key="4">
    <source>
        <dbReference type="ARBA" id="ARBA00023244"/>
    </source>
</evidence>
<evidence type="ECO:0000259" key="7">
    <source>
        <dbReference type="Pfam" id="PF01379"/>
    </source>
</evidence>
<feature type="region of interest" description="Disordered" evidence="6">
    <location>
        <begin position="391"/>
        <end position="414"/>
    </location>
</feature>
<dbReference type="SUPFAM" id="SSF54782">
    <property type="entry name" value="Porphobilinogen deaminase (hydroxymethylbilane synthase), C-terminal domain"/>
    <property type="match status" value="1"/>
</dbReference>
<dbReference type="Pfam" id="PF03900">
    <property type="entry name" value="Porphobil_deamC"/>
    <property type="match status" value="1"/>
</dbReference>
<dbReference type="GO" id="GO:0005737">
    <property type="term" value="C:cytoplasm"/>
    <property type="evidence" value="ECO:0007669"/>
    <property type="project" value="UniProtKB-UniRule"/>
</dbReference>
<dbReference type="RefSeq" id="WP_008007218.1">
    <property type="nucleotide sequence ID" value="NZ_AOJG01000035.1"/>
</dbReference>
<keyword evidence="10" id="KW-1185">Reference proteome</keyword>
<dbReference type="OrthoDB" id="8042at2157"/>
<evidence type="ECO:0000259" key="8">
    <source>
        <dbReference type="Pfam" id="PF03900"/>
    </source>
</evidence>
<dbReference type="InterPro" id="IPR022417">
    <property type="entry name" value="Porphobilin_deaminase_N"/>
</dbReference>
<dbReference type="PANTHER" id="PTHR11557:SF0">
    <property type="entry name" value="PORPHOBILINOGEN DEAMINASE"/>
    <property type="match status" value="1"/>
</dbReference>
<feature type="domain" description="Porphobilinogen deaminase N-terminal" evidence="7">
    <location>
        <begin position="5"/>
        <end position="159"/>
    </location>
</feature>
<evidence type="ECO:0000313" key="10">
    <source>
        <dbReference type="Proteomes" id="UP000011650"/>
    </source>
</evidence>
<keyword evidence="4" id="KW-0627">Porphyrin biosynthesis</keyword>
<dbReference type="Gene3D" id="3.30.160.40">
    <property type="entry name" value="Porphobilinogen deaminase, C-terminal domain"/>
    <property type="match status" value="1"/>
</dbReference>
<evidence type="ECO:0000256" key="2">
    <source>
        <dbReference type="ARBA" id="ARBA00005638"/>
    </source>
</evidence>
<dbReference type="PROSITE" id="PS00533">
    <property type="entry name" value="PORPHOBILINOGEN_DEAM"/>
    <property type="match status" value="1"/>
</dbReference>
<dbReference type="GO" id="GO:0004418">
    <property type="term" value="F:hydroxymethylbilane synthase activity"/>
    <property type="evidence" value="ECO:0007669"/>
    <property type="project" value="UniProtKB-UniRule"/>
</dbReference>
<dbReference type="InterPro" id="IPR000860">
    <property type="entry name" value="HemC"/>
</dbReference>
<dbReference type="InterPro" id="IPR036803">
    <property type="entry name" value="Porphobilinogen_deaminase_C_sf"/>
</dbReference>
<dbReference type="NCBIfam" id="TIGR00212">
    <property type="entry name" value="hemC"/>
    <property type="match status" value="1"/>
</dbReference>
<dbReference type="InterPro" id="IPR022419">
    <property type="entry name" value="Porphobilin_deaminase_cofac_BS"/>
</dbReference>
<gene>
    <name evidence="9" type="ORF">C469_12960</name>
</gene>
<feature type="compositionally biased region" description="Basic and acidic residues" evidence="6">
    <location>
        <begin position="391"/>
        <end position="406"/>
    </location>
</feature>
<dbReference type="PANTHER" id="PTHR11557">
    <property type="entry name" value="PORPHOBILINOGEN DEAMINASE"/>
    <property type="match status" value="1"/>
</dbReference>
<comment type="similarity">
    <text evidence="2">Belongs to the HMBS family.</text>
</comment>